<accession>A0A7J7N794</accession>
<dbReference type="Proteomes" id="UP000541444">
    <property type="component" value="Unassembled WGS sequence"/>
</dbReference>
<organism evidence="1 2">
    <name type="scientific">Kingdonia uniflora</name>
    <dbReference type="NCBI Taxonomy" id="39325"/>
    <lineage>
        <taxon>Eukaryota</taxon>
        <taxon>Viridiplantae</taxon>
        <taxon>Streptophyta</taxon>
        <taxon>Embryophyta</taxon>
        <taxon>Tracheophyta</taxon>
        <taxon>Spermatophyta</taxon>
        <taxon>Magnoliopsida</taxon>
        <taxon>Ranunculales</taxon>
        <taxon>Circaeasteraceae</taxon>
        <taxon>Kingdonia</taxon>
    </lineage>
</organism>
<proteinExistence type="predicted"/>
<dbReference type="EMBL" id="JACGCM010001000">
    <property type="protein sequence ID" value="KAF6163099.1"/>
    <property type="molecule type" value="Genomic_DNA"/>
</dbReference>
<sequence>MSLATLNMLTSMMWDGAELDGGERTGKEFRQMVNEVVEPLGNPNISDLFPVLARFDIQGVEHKMKRLSL</sequence>
<dbReference type="PANTHER" id="PTHR47951">
    <property type="entry name" value="OS08G0547900 PROTEIN"/>
    <property type="match status" value="1"/>
</dbReference>
<evidence type="ECO:0000313" key="1">
    <source>
        <dbReference type="EMBL" id="KAF6163099.1"/>
    </source>
</evidence>
<reference evidence="1 2" key="1">
    <citation type="journal article" date="2020" name="IScience">
        <title>Genome Sequencing of the Endangered Kingdonia uniflora (Circaeasteraceae, Ranunculales) Reveals Potential Mechanisms of Evolutionary Specialization.</title>
        <authorList>
            <person name="Sun Y."/>
            <person name="Deng T."/>
            <person name="Zhang A."/>
            <person name="Moore M.J."/>
            <person name="Landis J.B."/>
            <person name="Lin N."/>
            <person name="Zhang H."/>
            <person name="Zhang X."/>
            <person name="Huang J."/>
            <person name="Zhang X."/>
            <person name="Sun H."/>
            <person name="Wang H."/>
        </authorList>
    </citation>
    <scope>NUCLEOTIDE SEQUENCE [LARGE SCALE GENOMIC DNA]</scope>
    <source>
        <strain evidence="1">TB1705</strain>
        <tissue evidence="1">Leaf</tissue>
    </source>
</reference>
<name>A0A7J7N794_9MAGN</name>
<dbReference type="AlphaFoldDB" id="A0A7J7N794"/>
<comment type="caution">
    <text evidence="1">The sequence shown here is derived from an EMBL/GenBank/DDBJ whole genome shotgun (WGS) entry which is preliminary data.</text>
</comment>
<keyword evidence="2" id="KW-1185">Reference proteome</keyword>
<dbReference type="PANTHER" id="PTHR47951:SF3">
    <property type="entry name" value="CYTOCHROME P450, FAMILY 706, SUBFAMILY A, POLYPEPTIDE 4"/>
    <property type="match status" value="1"/>
</dbReference>
<evidence type="ECO:0000313" key="2">
    <source>
        <dbReference type="Proteomes" id="UP000541444"/>
    </source>
</evidence>
<gene>
    <name evidence="1" type="ORF">GIB67_013798</name>
</gene>
<protein>
    <submittedName>
        <fullName evidence="1">Uncharacterized protein</fullName>
    </submittedName>
</protein>
<dbReference type="OrthoDB" id="1745814at2759"/>